<evidence type="ECO:0000256" key="4">
    <source>
        <dbReference type="ARBA" id="ARBA00035204"/>
    </source>
</evidence>
<dbReference type="GO" id="GO:0006412">
    <property type="term" value="P:translation"/>
    <property type="evidence" value="ECO:0007669"/>
    <property type="project" value="UniProtKB-UniRule"/>
</dbReference>
<evidence type="ECO:0000256" key="3">
    <source>
        <dbReference type="ARBA" id="ARBA00023274"/>
    </source>
</evidence>
<comment type="similarity">
    <text evidence="1 5">Belongs to the universal ribosomal protein uL29 family.</text>
</comment>
<keyword evidence="3 5" id="KW-0687">Ribonucleoprotein</keyword>
<evidence type="ECO:0000313" key="7">
    <source>
        <dbReference type="Proteomes" id="UP000823633"/>
    </source>
</evidence>
<protein>
    <recommendedName>
        <fullName evidence="4 5">Large ribosomal subunit protein uL29</fullName>
    </recommendedName>
</protein>
<dbReference type="SUPFAM" id="SSF46561">
    <property type="entry name" value="Ribosomal protein L29 (L29p)"/>
    <property type="match status" value="1"/>
</dbReference>
<dbReference type="AlphaFoldDB" id="A0A9D9EBX9"/>
<comment type="caution">
    <text evidence="6">The sequence shown here is derived from an EMBL/GenBank/DDBJ whole genome shotgun (WGS) entry which is preliminary data.</text>
</comment>
<reference evidence="6" key="1">
    <citation type="submission" date="2020-10" db="EMBL/GenBank/DDBJ databases">
        <authorList>
            <person name="Gilroy R."/>
        </authorList>
    </citation>
    <scope>NUCLEOTIDE SEQUENCE</scope>
    <source>
        <strain evidence="6">11167</strain>
    </source>
</reference>
<dbReference type="InterPro" id="IPR036049">
    <property type="entry name" value="Ribosomal_uL29_sf"/>
</dbReference>
<dbReference type="Proteomes" id="UP000823633">
    <property type="component" value="Unassembled WGS sequence"/>
</dbReference>
<organism evidence="6 7">
    <name type="scientific">Candidatus Aphodenecus pullistercoris</name>
    <dbReference type="NCBI Taxonomy" id="2840669"/>
    <lineage>
        <taxon>Bacteria</taxon>
        <taxon>Pseudomonadati</taxon>
        <taxon>Spirochaetota</taxon>
        <taxon>Spirochaetia</taxon>
        <taxon>Spirochaetales</taxon>
        <taxon>Candidatus Aphodenecus</taxon>
    </lineage>
</organism>
<dbReference type="NCBIfam" id="TIGR00012">
    <property type="entry name" value="L29"/>
    <property type="match status" value="1"/>
</dbReference>
<evidence type="ECO:0000256" key="1">
    <source>
        <dbReference type="ARBA" id="ARBA00009254"/>
    </source>
</evidence>
<keyword evidence="2 5" id="KW-0689">Ribosomal protein</keyword>
<reference evidence="6" key="2">
    <citation type="journal article" date="2021" name="PeerJ">
        <title>Extensive microbial diversity within the chicken gut microbiome revealed by metagenomics and culture.</title>
        <authorList>
            <person name="Gilroy R."/>
            <person name="Ravi A."/>
            <person name="Getino M."/>
            <person name="Pursley I."/>
            <person name="Horton D.L."/>
            <person name="Alikhan N.F."/>
            <person name="Baker D."/>
            <person name="Gharbi K."/>
            <person name="Hall N."/>
            <person name="Watson M."/>
            <person name="Adriaenssens E.M."/>
            <person name="Foster-Nyarko E."/>
            <person name="Jarju S."/>
            <person name="Secka A."/>
            <person name="Antonio M."/>
            <person name="Oren A."/>
            <person name="Chaudhuri R.R."/>
            <person name="La Ragione R."/>
            <person name="Hildebrand F."/>
            <person name="Pallen M.J."/>
        </authorList>
    </citation>
    <scope>NUCLEOTIDE SEQUENCE</scope>
    <source>
        <strain evidence="6">11167</strain>
    </source>
</reference>
<dbReference type="CDD" id="cd00427">
    <property type="entry name" value="Ribosomal_L29_HIP"/>
    <property type="match status" value="1"/>
</dbReference>
<dbReference type="Gene3D" id="1.10.287.310">
    <property type="match status" value="1"/>
</dbReference>
<evidence type="ECO:0000313" key="6">
    <source>
        <dbReference type="EMBL" id="MBO8442464.1"/>
    </source>
</evidence>
<evidence type="ECO:0000256" key="2">
    <source>
        <dbReference type="ARBA" id="ARBA00022980"/>
    </source>
</evidence>
<accession>A0A9D9EBX9</accession>
<gene>
    <name evidence="5" type="primary">rpmC</name>
    <name evidence="6" type="ORF">IAC42_01695</name>
</gene>
<proteinExistence type="inferred from homology"/>
<dbReference type="GO" id="GO:1990904">
    <property type="term" value="C:ribonucleoprotein complex"/>
    <property type="evidence" value="ECO:0007669"/>
    <property type="project" value="UniProtKB-KW"/>
</dbReference>
<dbReference type="GO" id="GO:0003735">
    <property type="term" value="F:structural constituent of ribosome"/>
    <property type="evidence" value="ECO:0007669"/>
    <property type="project" value="InterPro"/>
</dbReference>
<dbReference type="PROSITE" id="PS00579">
    <property type="entry name" value="RIBOSOMAL_L29"/>
    <property type="match status" value="1"/>
</dbReference>
<dbReference type="HAMAP" id="MF_00374">
    <property type="entry name" value="Ribosomal_uL29"/>
    <property type="match status" value="1"/>
</dbReference>
<dbReference type="EMBL" id="JADIMU010000012">
    <property type="protein sequence ID" value="MBO8442464.1"/>
    <property type="molecule type" value="Genomic_DNA"/>
</dbReference>
<dbReference type="InterPro" id="IPR001854">
    <property type="entry name" value="Ribosomal_uL29"/>
</dbReference>
<dbReference type="InterPro" id="IPR018254">
    <property type="entry name" value="Ribosomal_uL29_CS"/>
</dbReference>
<evidence type="ECO:0000256" key="5">
    <source>
        <dbReference type="HAMAP-Rule" id="MF_00374"/>
    </source>
</evidence>
<sequence length="69" mass="7916">MKKKAISKMSYAEMVAQRDKLRKDLLNLRVEQVMSHLDNPLALRTTRRDIARLNTLIHAQDIGNAKASK</sequence>
<dbReference type="GO" id="GO:0005840">
    <property type="term" value="C:ribosome"/>
    <property type="evidence" value="ECO:0007669"/>
    <property type="project" value="UniProtKB-KW"/>
</dbReference>
<dbReference type="Pfam" id="PF00831">
    <property type="entry name" value="Ribosomal_L29"/>
    <property type="match status" value="1"/>
</dbReference>
<name>A0A9D9EBX9_9SPIR</name>